<feature type="chain" id="PRO_5015322656" evidence="1">
    <location>
        <begin position="24"/>
        <end position="188"/>
    </location>
</feature>
<gene>
    <name evidence="2" type="ORF">MARPO_0053s0098</name>
</gene>
<evidence type="ECO:0000256" key="1">
    <source>
        <dbReference type="SAM" id="SignalP"/>
    </source>
</evidence>
<dbReference type="Proteomes" id="UP000244005">
    <property type="component" value="Unassembled WGS sequence"/>
</dbReference>
<proteinExistence type="predicted"/>
<evidence type="ECO:0000313" key="3">
    <source>
        <dbReference type="Proteomes" id="UP000244005"/>
    </source>
</evidence>
<accession>A0A2R6WWE6</accession>
<evidence type="ECO:0000313" key="2">
    <source>
        <dbReference type="EMBL" id="PTQ38174.1"/>
    </source>
</evidence>
<name>A0A2R6WWE6_MARPO</name>
<reference evidence="3" key="1">
    <citation type="journal article" date="2017" name="Cell">
        <title>Insights into land plant evolution garnered from the Marchantia polymorpha genome.</title>
        <authorList>
            <person name="Bowman J.L."/>
            <person name="Kohchi T."/>
            <person name="Yamato K.T."/>
            <person name="Jenkins J."/>
            <person name="Shu S."/>
            <person name="Ishizaki K."/>
            <person name="Yamaoka S."/>
            <person name="Nishihama R."/>
            <person name="Nakamura Y."/>
            <person name="Berger F."/>
            <person name="Adam C."/>
            <person name="Aki S.S."/>
            <person name="Althoff F."/>
            <person name="Araki T."/>
            <person name="Arteaga-Vazquez M.A."/>
            <person name="Balasubrmanian S."/>
            <person name="Barry K."/>
            <person name="Bauer D."/>
            <person name="Boehm C.R."/>
            <person name="Briginshaw L."/>
            <person name="Caballero-Perez J."/>
            <person name="Catarino B."/>
            <person name="Chen F."/>
            <person name="Chiyoda S."/>
            <person name="Chovatia M."/>
            <person name="Davies K.M."/>
            <person name="Delmans M."/>
            <person name="Demura T."/>
            <person name="Dierschke T."/>
            <person name="Dolan L."/>
            <person name="Dorantes-Acosta A.E."/>
            <person name="Eklund D.M."/>
            <person name="Florent S.N."/>
            <person name="Flores-Sandoval E."/>
            <person name="Fujiyama A."/>
            <person name="Fukuzawa H."/>
            <person name="Galik B."/>
            <person name="Grimanelli D."/>
            <person name="Grimwood J."/>
            <person name="Grossniklaus U."/>
            <person name="Hamada T."/>
            <person name="Haseloff J."/>
            <person name="Hetherington A.J."/>
            <person name="Higo A."/>
            <person name="Hirakawa Y."/>
            <person name="Hundley H.N."/>
            <person name="Ikeda Y."/>
            <person name="Inoue K."/>
            <person name="Inoue S.I."/>
            <person name="Ishida S."/>
            <person name="Jia Q."/>
            <person name="Kakita M."/>
            <person name="Kanazawa T."/>
            <person name="Kawai Y."/>
            <person name="Kawashima T."/>
            <person name="Kennedy M."/>
            <person name="Kinose K."/>
            <person name="Kinoshita T."/>
            <person name="Kohara Y."/>
            <person name="Koide E."/>
            <person name="Komatsu K."/>
            <person name="Kopischke S."/>
            <person name="Kubo M."/>
            <person name="Kyozuka J."/>
            <person name="Lagercrantz U."/>
            <person name="Lin S.S."/>
            <person name="Lindquist E."/>
            <person name="Lipzen A.M."/>
            <person name="Lu C.W."/>
            <person name="De Luna E."/>
            <person name="Martienssen R.A."/>
            <person name="Minamino N."/>
            <person name="Mizutani M."/>
            <person name="Mizutani M."/>
            <person name="Mochizuki N."/>
            <person name="Monte I."/>
            <person name="Mosher R."/>
            <person name="Nagasaki H."/>
            <person name="Nakagami H."/>
            <person name="Naramoto S."/>
            <person name="Nishitani K."/>
            <person name="Ohtani M."/>
            <person name="Okamoto T."/>
            <person name="Okumura M."/>
            <person name="Phillips J."/>
            <person name="Pollak B."/>
            <person name="Reinders A."/>
            <person name="Rovekamp M."/>
            <person name="Sano R."/>
            <person name="Sawa S."/>
            <person name="Schmid M.W."/>
            <person name="Shirakawa M."/>
            <person name="Solano R."/>
            <person name="Spunde A."/>
            <person name="Suetsugu N."/>
            <person name="Sugano S."/>
            <person name="Sugiyama A."/>
            <person name="Sun R."/>
            <person name="Suzuki Y."/>
            <person name="Takenaka M."/>
            <person name="Takezawa D."/>
            <person name="Tomogane H."/>
            <person name="Tsuzuki M."/>
            <person name="Ueda T."/>
            <person name="Umeda M."/>
            <person name="Ward J.M."/>
            <person name="Watanabe Y."/>
            <person name="Yazaki K."/>
            <person name="Yokoyama R."/>
            <person name="Yoshitake Y."/>
            <person name="Yotsui I."/>
            <person name="Zachgo S."/>
            <person name="Schmutz J."/>
        </authorList>
    </citation>
    <scope>NUCLEOTIDE SEQUENCE [LARGE SCALE GENOMIC DNA]</scope>
    <source>
        <strain evidence="3">Tak-1</strain>
    </source>
</reference>
<keyword evidence="1" id="KW-0732">Signal</keyword>
<dbReference type="EMBL" id="KZ772725">
    <property type="protein sequence ID" value="PTQ38174.1"/>
    <property type="molecule type" value="Genomic_DNA"/>
</dbReference>
<keyword evidence="3" id="KW-1185">Reference proteome</keyword>
<protein>
    <submittedName>
        <fullName evidence="2">Uncharacterized protein</fullName>
    </submittedName>
</protein>
<feature type="signal peptide" evidence="1">
    <location>
        <begin position="1"/>
        <end position="23"/>
    </location>
</feature>
<organism evidence="2 3">
    <name type="scientific">Marchantia polymorpha</name>
    <name type="common">Common liverwort</name>
    <name type="synonym">Marchantia aquatica</name>
    <dbReference type="NCBI Taxonomy" id="3197"/>
    <lineage>
        <taxon>Eukaryota</taxon>
        <taxon>Viridiplantae</taxon>
        <taxon>Streptophyta</taxon>
        <taxon>Embryophyta</taxon>
        <taxon>Marchantiophyta</taxon>
        <taxon>Marchantiopsida</taxon>
        <taxon>Marchantiidae</taxon>
        <taxon>Marchantiales</taxon>
        <taxon>Marchantiaceae</taxon>
        <taxon>Marchantia</taxon>
    </lineage>
</organism>
<dbReference type="AlphaFoldDB" id="A0A2R6WWE6"/>
<sequence length="188" mass="21950">MQKVKSFSLSSRFLACIIPLATSGSSTKRQIRKQSMGSTNEMNITKNSTKDVRIRVDDFSRVQRADKELWLWRQQLQCTHLRRMFCTFTRESLRRERRRKKSTKRWAAAPISGTAKLIMAQPWPKKRKVRRAVVMRPVAVTSIEGWNCCLESRLAESCAMHQSPTVLSFYESTRRRRGDRRRLKAEGA</sequence>
<dbReference type="Gramene" id="Mp6g07850.1">
    <property type="protein sequence ID" value="Mp6g07850.1.cds"/>
    <property type="gene ID" value="Mp6g07850"/>
</dbReference>